<comment type="caution">
    <text evidence="1">The sequence shown here is derived from an EMBL/GenBank/DDBJ whole genome shotgun (WGS) entry which is preliminary data.</text>
</comment>
<dbReference type="InterPro" id="IPR036866">
    <property type="entry name" value="RibonucZ/Hydroxyglut_hydro"/>
</dbReference>
<organism evidence="1 2">
    <name type="scientific">Streptomyces albidoflavus</name>
    <dbReference type="NCBI Taxonomy" id="1886"/>
    <lineage>
        <taxon>Bacteria</taxon>
        <taxon>Bacillati</taxon>
        <taxon>Actinomycetota</taxon>
        <taxon>Actinomycetes</taxon>
        <taxon>Kitasatosporales</taxon>
        <taxon>Streptomycetaceae</taxon>
        <taxon>Streptomyces</taxon>
        <taxon>Streptomyces albidoflavus group</taxon>
    </lineage>
</organism>
<dbReference type="RefSeq" id="WP_003952030.1">
    <property type="nucleotide sequence ID" value="NZ_JBEPDE010000028.1"/>
</dbReference>
<dbReference type="Gene3D" id="3.60.15.10">
    <property type="entry name" value="Ribonuclease Z/Hydroxyacylglutathione hydrolase-like"/>
    <property type="match status" value="1"/>
</dbReference>
<sequence length="83" mass="8348">MEIPGPGHTPESISVLVYDHAGDAAPHGVLTGDALFRDVSRPDLLVSVGGTAAGLGAPPPPLADQDRGRAPRTFAARSRGPGG</sequence>
<protein>
    <submittedName>
        <fullName evidence="1">Uncharacterized protein</fullName>
    </submittedName>
</protein>
<reference evidence="1" key="1">
    <citation type="submission" date="2022-09" db="EMBL/GenBank/DDBJ databases">
        <title>Whole genome shotgun sequence of Streptomyces albidoflavus NBRC 12854.</title>
        <authorList>
            <person name="Komaki H."/>
            <person name="Tamura T."/>
        </authorList>
    </citation>
    <scope>NUCLEOTIDE SEQUENCE</scope>
    <source>
        <strain evidence="1">NBRC 12854</strain>
    </source>
</reference>
<dbReference type="EMBL" id="BNDZ01000003">
    <property type="protein sequence ID" value="GHI44395.1"/>
    <property type="molecule type" value="Genomic_DNA"/>
</dbReference>
<proteinExistence type="predicted"/>
<evidence type="ECO:0000313" key="2">
    <source>
        <dbReference type="Proteomes" id="UP001051844"/>
    </source>
</evidence>
<evidence type="ECO:0000313" key="1">
    <source>
        <dbReference type="EMBL" id="GHI44395.1"/>
    </source>
</evidence>
<name>D6AZY2_9ACTN</name>
<dbReference type="Proteomes" id="UP001051844">
    <property type="component" value="Unassembled WGS sequence"/>
</dbReference>
<accession>D6AZY2</accession>
<gene>
    <name evidence="1" type="ORF">ScoT_05690</name>
</gene>
<accession>A0A126XWP2</accession>
<dbReference type="SUPFAM" id="SSF56281">
    <property type="entry name" value="Metallo-hydrolase/oxidoreductase"/>
    <property type="match status" value="1"/>
</dbReference>
<dbReference type="AlphaFoldDB" id="D6AZY2"/>